<comment type="caution">
    <text evidence="2">The sequence shown here is derived from an EMBL/GenBank/DDBJ whole genome shotgun (WGS) entry which is preliminary data.</text>
</comment>
<evidence type="ECO:0000313" key="2">
    <source>
        <dbReference type="EMBL" id="MCP2313683.1"/>
    </source>
</evidence>
<keyword evidence="3" id="KW-1185">Reference proteome</keyword>
<dbReference type="EMBL" id="JAMZDX010000007">
    <property type="protein sequence ID" value="MCP2313683.1"/>
    <property type="molecule type" value="Genomic_DNA"/>
</dbReference>
<evidence type="ECO:0000313" key="3">
    <source>
        <dbReference type="Proteomes" id="UP001206483"/>
    </source>
</evidence>
<accession>A0ABT1J8G9</accession>
<reference evidence="2 3" key="1">
    <citation type="submission" date="2022-06" db="EMBL/GenBank/DDBJ databases">
        <title>Sequencing the genomes of 1000 actinobacteria strains.</title>
        <authorList>
            <person name="Klenk H.-P."/>
        </authorList>
    </citation>
    <scope>NUCLEOTIDE SEQUENCE [LARGE SCALE GENOMIC DNA]</scope>
    <source>
        <strain evidence="2 3">DSM 41656</strain>
    </source>
</reference>
<organism evidence="2 3">
    <name type="scientific">Kitasatospora paracochleata</name>
    <dbReference type="NCBI Taxonomy" id="58354"/>
    <lineage>
        <taxon>Bacteria</taxon>
        <taxon>Bacillati</taxon>
        <taxon>Actinomycetota</taxon>
        <taxon>Actinomycetes</taxon>
        <taxon>Kitasatosporales</taxon>
        <taxon>Streptomycetaceae</taxon>
        <taxon>Kitasatospora</taxon>
    </lineage>
</organism>
<evidence type="ECO:0000256" key="1">
    <source>
        <dbReference type="SAM" id="MobiDB-lite"/>
    </source>
</evidence>
<feature type="region of interest" description="Disordered" evidence="1">
    <location>
        <begin position="44"/>
        <end position="63"/>
    </location>
</feature>
<name>A0ABT1J8G9_9ACTN</name>
<dbReference type="RefSeq" id="WP_253803750.1">
    <property type="nucleotide sequence ID" value="NZ_BAAAUB010000089.1"/>
</dbReference>
<proteinExistence type="predicted"/>
<feature type="compositionally biased region" description="Basic residues" evidence="1">
    <location>
        <begin position="48"/>
        <end position="57"/>
    </location>
</feature>
<sequence length="85" mass="9941">MSPWLWLLVVLTALSGSALTWWALDVKFCPGLEVWLRRRQRLRAERRAHPRRSRPSPRARAAQAAADLKVCERIWRLPVREADRG</sequence>
<gene>
    <name evidence="2" type="ORF">FHR36_006882</name>
</gene>
<protein>
    <submittedName>
        <fullName evidence="2">Uncharacterized protein</fullName>
    </submittedName>
</protein>
<dbReference type="Proteomes" id="UP001206483">
    <property type="component" value="Unassembled WGS sequence"/>
</dbReference>